<organism evidence="1 2">
    <name type="scientific">Burkholderia multivorans</name>
    <dbReference type="NCBI Taxonomy" id="87883"/>
    <lineage>
        <taxon>Bacteria</taxon>
        <taxon>Pseudomonadati</taxon>
        <taxon>Pseudomonadota</taxon>
        <taxon>Betaproteobacteria</taxon>
        <taxon>Burkholderiales</taxon>
        <taxon>Burkholderiaceae</taxon>
        <taxon>Burkholderia</taxon>
        <taxon>Burkholderia cepacia complex</taxon>
    </lineage>
</organism>
<accession>A0AB37AJR9</accession>
<protein>
    <submittedName>
        <fullName evidence="1">Uncharacterized protein</fullName>
    </submittedName>
</protein>
<gene>
    <name evidence="1" type="ORF">C6P99_29920</name>
</gene>
<reference evidence="1 2" key="1">
    <citation type="submission" date="2018-03" db="EMBL/GenBank/DDBJ databases">
        <authorList>
            <person name="Nguyen K."/>
            <person name="Fouts D."/>
            <person name="Sutton G."/>
        </authorList>
    </citation>
    <scope>NUCLEOTIDE SEQUENCE [LARGE SCALE GENOMIC DNA]</scope>
    <source>
        <strain evidence="1 2">AU14328</strain>
    </source>
</reference>
<sequence>MLDFLFMAPFSQELEPPQNPGRFNLLPGDAHSADTRECAIAQASADRYWIAPRPFLGPAFLSRLLSQLSARDRNLSNRVGRAFEERMFSRMMSLGIRCRRGDLGTKGAKLGDADLIIETDKFVALCEFKKKALTRVSNSGHDLQLAVDLSRGLINAVCQLAKQEIELLKTGQLKFVDGSRLILNGRRILKLVISLSDHGGLHDANTVRNMLRALQGATLTPRVNISSGQAAEMEEVNVALRLLATRSQEFSELVDADSEGDLYDGLLFHNVFFIEQLLMTERTADRLLAALTLGMRIVTGTRDPFFDRAALSPASL</sequence>
<comment type="caution">
    <text evidence="1">The sequence shown here is derived from an EMBL/GenBank/DDBJ whole genome shotgun (WGS) entry which is preliminary data.</text>
</comment>
<evidence type="ECO:0000313" key="2">
    <source>
        <dbReference type="Proteomes" id="UP000237811"/>
    </source>
</evidence>
<name>A0AB37AJR9_9BURK</name>
<evidence type="ECO:0000313" key="1">
    <source>
        <dbReference type="EMBL" id="PRE40534.1"/>
    </source>
</evidence>
<dbReference type="Proteomes" id="UP000237811">
    <property type="component" value="Unassembled WGS sequence"/>
</dbReference>
<dbReference type="EMBL" id="PVFR01000088">
    <property type="protein sequence ID" value="PRE40534.1"/>
    <property type="molecule type" value="Genomic_DNA"/>
</dbReference>
<dbReference type="AlphaFoldDB" id="A0AB37AJR9"/>
<proteinExistence type="predicted"/>